<name>A0A139JQZ3_9MOLU</name>
<evidence type="ECO:0000313" key="8">
    <source>
        <dbReference type="EMBL" id="RAM57990.1"/>
    </source>
</evidence>
<organism evidence="7 9">
    <name type="scientific">Candidatus Phytoplasma oryzae</name>
    <dbReference type="NCBI Taxonomy" id="203274"/>
    <lineage>
        <taxon>Bacteria</taxon>
        <taxon>Bacillati</taxon>
        <taxon>Mycoplasmatota</taxon>
        <taxon>Mollicutes</taxon>
        <taxon>Acholeplasmatales</taxon>
        <taxon>Acholeplasmataceae</taxon>
        <taxon>Candidatus Phytoplasma</taxon>
        <taxon>16SrXI (Rice yellow dwarf group)</taxon>
    </lineage>
</organism>
<dbReference type="GO" id="GO:0005737">
    <property type="term" value="C:cytoplasm"/>
    <property type="evidence" value="ECO:0007669"/>
    <property type="project" value="UniProtKB-ARBA"/>
</dbReference>
<comment type="similarity">
    <text evidence="1">Belongs to the prokaryotic/mitochondrial release factor family.</text>
</comment>
<dbReference type="OrthoDB" id="9806673at2"/>
<keyword evidence="5" id="KW-0175">Coiled coil</keyword>
<sequence length="357" mass="42172">MFEELEILKKKYLYLQKKILDNSENLRDINFLKKINYLEKIMFIYNKYNKLNSDLEKIKNILIQSRKKDKEYNEIITLAKEEEKKLENKIQQTVCELKKKIFHKEEEEHQGTIMEIKGAAGGNESHLFVADLFRTYMKYAESKNWKTEIINFNNGLNNGISSVEVIIYGPKSYSFLKYESGIHRVQRVPSTEKQGRIHTSTVKILVIPEQKKIDLELNWSDIRIDTFNASGPGGQSVNTTKSAVRLTHIPTKISVACQIAKSQHQNKEKAFQLLKNRIYYQISNYQHKEQNIIRKKIFGKGERSEKIRTYNYSQNKIIDHRFNLIFYKLDLFMEGKINLVIEPLIEEFNKKKLKTEF</sequence>
<keyword evidence="2" id="KW-0488">Methylation</keyword>
<evidence type="ECO:0000313" key="7">
    <source>
        <dbReference type="EMBL" id="KXT29407.1"/>
    </source>
</evidence>
<proteinExistence type="inferred from homology"/>
<gene>
    <name evidence="7" type="ORF">AXA84_0052</name>
    <name evidence="8" type="ORF">DH96_00290</name>
</gene>
<dbReference type="Gene3D" id="3.30.160.20">
    <property type="match status" value="1"/>
</dbReference>
<accession>A0A139JQZ3</accession>
<dbReference type="Pfam" id="PF03462">
    <property type="entry name" value="PCRF"/>
    <property type="match status" value="1"/>
</dbReference>
<dbReference type="SUPFAM" id="SSF75620">
    <property type="entry name" value="Release factor"/>
    <property type="match status" value="1"/>
</dbReference>
<comment type="caution">
    <text evidence="7">The sequence shown here is derived from an EMBL/GenBank/DDBJ whole genome shotgun (WGS) entry which is preliminary data.</text>
</comment>
<dbReference type="EMBL" id="LTBM01000001">
    <property type="protein sequence ID" value="KXT29407.1"/>
    <property type="molecule type" value="Genomic_DNA"/>
</dbReference>
<dbReference type="Gene3D" id="3.30.70.1660">
    <property type="match status" value="1"/>
</dbReference>
<protein>
    <recommendedName>
        <fullName evidence="4">Peptide chain release factor 1</fullName>
    </recommendedName>
</protein>
<dbReference type="RefSeq" id="WP_066539814.1">
    <property type="nucleotide sequence ID" value="NZ_JHUK01000001.1"/>
</dbReference>
<dbReference type="InterPro" id="IPR045853">
    <property type="entry name" value="Pep_chain_release_fac_I_sf"/>
</dbReference>
<dbReference type="GO" id="GO:0003747">
    <property type="term" value="F:translation release factor activity"/>
    <property type="evidence" value="ECO:0007669"/>
    <property type="project" value="InterPro"/>
</dbReference>
<dbReference type="AlphaFoldDB" id="A0A139JQZ3"/>
<dbReference type="EMBL" id="JHUK01000001">
    <property type="protein sequence ID" value="RAM57990.1"/>
    <property type="molecule type" value="Genomic_DNA"/>
</dbReference>
<feature type="coiled-coil region" evidence="5">
    <location>
        <begin position="48"/>
        <end position="96"/>
    </location>
</feature>
<dbReference type="Gene3D" id="6.10.140.1950">
    <property type="match status" value="1"/>
</dbReference>
<dbReference type="Pfam" id="PF00472">
    <property type="entry name" value="RF-1"/>
    <property type="match status" value="1"/>
</dbReference>
<dbReference type="InterPro" id="IPR005139">
    <property type="entry name" value="PCRF"/>
</dbReference>
<evidence type="ECO:0000256" key="5">
    <source>
        <dbReference type="SAM" id="Coils"/>
    </source>
</evidence>
<dbReference type="SMART" id="SM00937">
    <property type="entry name" value="PCRF"/>
    <property type="match status" value="1"/>
</dbReference>
<dbReference type="PANTHER" id="PTHR43804">
    <property type="entry name" value="LD18447P"/>
    <property type="match status" value="1"/>
</dbReference>
<evidence type="ECO:0000313" key="9">
    <source>
        <dbReference type="Proteomes" id="UP000070069"/>
    </source>
</evidence>
<evidence type="ECO:0000256" key="4">
    <source>
        <dbReference type="ARBA" id="ARBA00050039"/>
    </source>
</evidence>
<dbReference type="PANTHER" id="PTHR43804:SF7">
    <property type="entry name" value="LD18447P"/>
    <property type="match status" value="1"/>
</dbReference>
<dbReference type="Proteomes" id="UP000070069">
    <property type="component" value="Unassembled WGS sequence"/>
</dbReference>
<dbReference type="InterPro" id="IPR050057">
    <property type="entry name" value="Prokaryotic/Mito_RF"/>
</dbReference>
<keyword evidence="3" id="KW-0648">Protein biosynthesis</keyword>
<evidence type="ECO:0000256" key="3">
    <source>
        <dbReference type="ARBA" id="ARBA00022917"/>
    </source>
</evidence>
<reference evidence="7 9" key="2">
    <citation type="submission" date="2016-02" db="EMBL/GenBank/DDBJ databases">
        <title>A draft genome sequence of Candidatus Phytoplasma oryzae strain Mbita1, the causative agent of Napier Grass stunt disease in Kenya.</title>
        <authorList>
            <person name="Fischer A."/>
            <person name="Santa-Cruz I."/>
            <person name="Wambua L."/>
            <person name="Olds C."/>
            <person name="Midega C."/>
            <person name="Dickinson M."/>
            <person name="Kawicha P."/>
            <person name="Khan Z."/>
            <person name="Masiga D."/>
            <person name="Jores J."/>
            <person name="Bernd S."/>
        </authorList>
    </citation>
    <scope>NUCLEOTIDE SEQUENCE [LARGE SCALE GENOMIC DNA]</scope>
    <source>
        <strain evidence="7">Mbita1</strain>
    </source>
</reference>
<evidence type="ECO:0000256" key="2">
    <source>
        <dbReference type="ARBA" id="ARBA00022481"/>
    </source>
</evidence>
<keyword evidence="10" id="KW-1185">Reference proteome</keyword>
<evidence type="ECO:0000259" key="6">
    <source>
        <dbReference type="SMART" id="SM00937"/>
    </source>
</evidence>
<evidence type="ECO:0000256" key="1">
    <source>
        <dbReference type="ARBA" id="ARBA00010835"/>
    </source>
</evidence>
<dbReference type="Proteomes" id="UP000249343">
    <property type="component" value="Unassembled WGS sequence"/>
</dbReference>
<dbReference type="FunFam" id="3.30.160.20:FF:000004">
    <property type="entry name" value="Peptide chain release factor 1"/>
    <property type="match status" value="1"/>
</dbReference>
<reference evidence="8 10" key="1">
    <citation type="submission" date="2014-04" db="EMBL/GenBank/DDBJ databases">
        <title>Genome study of Napier grass stunt phytoplasma.</title>
        <authorList>
            <person name="Kawicha P."/>
            <person name="Dickinson M."/>
            <person name="Hodgetts J."/>
        </authorList>
    </citation>
    <scope>NUCLEOTIDE SEQUENCE [LARGE SCALE GENOMIC DNA]</scope>
    <source>
        <strain evidence="8 10">NGS-S10</strain>
    </source>
</reference>
<dbReference type="InterPro" id="IPR000352">
    <property type="entry name" value="Pep_chain_release_fac_I"/>
</dbReference>
<feature type="domain" description="Peptide chain release factor" evidence="6">
    <location>
        <begin position="64"/>
        <end position="179"/>
    </location>
</feature>
<dbReference type="PATRIC" id="fig|203274.3.peg.51"/>
<evidence type="ECO:0000313" key="10">
    <source>
        <dbReference type="Proteomes" id="UP000249343"/>
    </source>
</evidence>